<reference evidence="1" key="1">
    <citation type="submission" date="2014-11" db="EMBL/GenBank/DDBJ databases">
        <authorList>
            <person name="Amaro Gonzalez C."/>
        </authorList>
    </citation>
    <scope>NUCLEOTIDE SEQUENCE</scope>
</reference>
<accession>A0A0E9XU18</accession>
<name>A0A0E9XU18_ANGAN</name>
<dbReference type="AlphaFoldDB" id="A0A0E9XU18"/>
<evidence type="ECO:0000313" key="1">
    <source>
        <dbReference type="EMBL" id="JAI06170.1"/>
    </source>
</evidence>
<dbReference type="EMBL" id="GBXM01002408">
    <property type="protein sequence ID" value="JAI06170.1"/>
    <property type="molecule type" value="Transcribed_RNA"/>
</dbReference>
<sequence>MKQHYKRGMRKSDCNRVMATVNELNNENKCKSQHFHHWTQ</sequence>
<reference evidence="1" key="2">
    <citation type="journal article" date="2015" name="Fish Shellfish Immunol.">
        <title>Early steps in the European eel (Anguilla anguilla)-Vibrio vulnificus interaction in the gills: Role of the RtxA13 toxin.</title>
        <authorList>
            <person name="Callol A."/>
            <person name="Pajuelo D."/>
            <person name="Ebbesson L."/>
            <person name="Teles M."/>
            <person name="MacKenzie S."/>
            <person name="Amaro C."/>
        </authorList>
    </citation>
    <scope>NUCLEOTIDE SEQUENCE</scope>
</reference>
<organism evidence="1">
    <name type="scientific">Anguilla anguilla</name>
    <name type="common">European freshwater eel</name>
    <name type="synonym">Muraena anguilla</name>
    <dbReference type="NCBI Taxonomy" id="7936"/>
    <lineage>
        <taxon>Eukaryota</taxon>
        <taxon>Metazoa</taxon>
        <taxon>Chordata</taxon>
        <taxon>Craniata</taxon>
        <taxon>Vertebrata</taxon>
        <taxon>Euteleostomi</taxon>
        <taxon>Actinopterygii</taxon>
        <taxon>Neopterygii</taxon>
        <taxon>Teleostei</taxon>
        <taxon>Anguilliformes</taxon>
        <taxon>Anguillidae</taxon>
        <taxon>Anguilla</taxon>
    </lineage>
</organism>
<proteinExistence type="predicted"/>
<protein>
    <submittedName>
        <fullName evidence="1">Uncharacterized protein</fullName>
    </submittedName>
</protein>